<dbReference type="EMBL" id="CP043329">
    <property type="protein sequence ID" value="QEK51774.1"/>
    <property type="molecule type" value="Genomic_DNA"/>
</dbReference>
<reference evidence="2 3" key="1">
    <citation type="submission" date="2019-08" db="EMBL/GenBank/DDBJ databases">
        <title>Pedobacter sp. nov., isolated from Han river, South Korea.</title>
        <authorList>
            <person name="Lee D.-H."/>
            <person name="Kim Y.-S."/>
            <person name="Hwang E.-M."/>
            <person name="Le Tran T.C."/>
            <person name="Cha C.-J."/>
        </authorList>
    </citation>
    <scope>NUCLEOTIDE SEQUENCE [LARGE SCALE GENOMIC DNA]</scope>
    <source>
        <strain evidence="2 3">CJ43</strain>
    </source>
</reference>
<evidence type="ECO:0000256" key="1">
    <source>
        <dbReference type="SAM" id="Phobius"/>
    </source>
</evidence>
<dbReference type="AlphaFoldDB" id="A0A5C0VLB5"/>
<dbReference type="SUPFAM" id="SSF81901">
    <property type="entry name" value="HCP-like"/>
    <property type="match status" value="1"/>
</dbReference>
<proteinExistence type="predicted"/>
<evidence type="ECO:0000313" key="2">
    <source>
        <dbReference type="EMBL" id="QEK51774.1"/>
    </source>
</evidence>
<keyword evidence="1" id="KW-0812">Transmembrane</keyword>
<name>A0A5C0VLB5_9SPHI</name>
<feature type="transmembrane region" description="Helical" evidence="1">
    <location>
        <begin position="6"/>
        <end position="24"/>
    </location>
</feature>
<gene>
    <name evidence="2" type="ORF">FYC62_09000</name>
</gene>
<accession>A0A5C0VLB5</accession>
<organism evidence="2 3">
    <name type="scientific">Pedobacter aquae</name>
    <dbReference type="NCBI Taxonomy" id="2605747"/>
    <lineage>
        <taxon>Bacteria</taxon>
        <taxon>Pseudomonadati</taxon>
        <taxon>Bacteroidota</taxon>
        <taxon>Sphingobacteriia</taxon>
        <taxon>Sphingobacteriales</taxon>
        <taxon>Sphingobacteriaceae</taxon>
        <taxon>Pedobacter</taxon>
    </lineage>
</organism>
<dbReference type="RefSeq" id="WP_039447835.1">
    <property type="nucleotide sequence ID" value="NZ_CP043329.1"/>
</dbReference>
<sequence>MFSNQARWLVGFLLLIVAILAITLKVYEIAALSFLFIGLVIWGYFKEGPIILAAKQFRNKDYEAAKNLLLSIAKPQYLSKKRKPYYEYLLGCIAVHQMDYQTAEQHLEKAAFSGLKVQDLGTTIMHLANINLRNKQKDKGLLWIAEAKKIPLPARQQSILKNLEKELHQIK</sequence>
<evidence type="ECO:0000313" key="3">
    <source>
        <dbReference type="Proteomes" id="UP000323653"/>
    </source>
</evidence>
<protein>
    <submittedName>
        <fullName evidence="2">Tetratricopeptide repeat protein</fullName>
    </submittedName>
</protein>
<dbReference type="KEGG" id="pej:FYC62_09000"/>
<keyword evidence="1" id="KW-0472">Membrane</keyword>
<feature type="transmembrane region" description="Helical" evidence="1">
    <location>
        <begin position="29"/>
        <end position="45"/>
    </location>
</feature>
<dbReference type="Proteomes" id="UP000323653">
    <property type="component" value="Chromosome"/>
</dbReference>
<keyword evidence="1" id="KW-1133">Transmembrane helix</keyword>
<keyword evidence="3" id="KW-1185">Reference proteome</keyword>